<proteinExistence type="predicted"/>
<dbReference type="EMBL" id="CP053452">
    <property type="protein sequence ID" value="QJW98197.1"/>
    <property type="molecule type" value="Genomic_DNA"/>
</dbReference>
<feature type="domain" description="Thioester reductase (TE)" evidence="1">
    <location>
        <begin position="8"/>
        <end position="256"/>
    </location>
</feature>
<dbReference type="InterPro" id="IPR013120">
    <property type="entry name" value="FAR_NAD-bd"/>
</dbReference>
<dbReference type="Gene3D" id="3.40.50.720">
    <property type="entry name" value="NAD(P)-binding Rossmann-like Domain"/>
    <property type="match status" value="1"/>
</dbReference>
<evidence type="ECO:0000313" key="2">
    <source>
        <dbReference type="EMBL" id="QJW98197.1"/>
    </source>
</evidence>
<evidence type="ECO:0000259" key="1">
    <source>
        <dbReference type="Pfam" id="PF07993"/>
    </source>
</evidence>
<dbReference type="InterPro" id="IPR050177">
    <property type="entry name" value="Lipid_A_modif_metabolic_enz"/>
</dbReference>
<dbReference type="CDD" id="cd05263">
    <property type="entry name" value="MupV_like_SDR_e"/>
    <property type="match status" value="1"/>
</dbReference>
<name>A0A6M5YVT1_9BACT</name>
<protein>
    <recommendedName>
        <fullName evidence="1">Thioester reductase (TE) domain-containing protein</fullName>
    </recommendedName>
</protein>
<dbReference type="PANTHER" id="PTHR43245">
    <property type="entry name" value="BIFUNCTIONAL POLYMYXIN RESISTANCE PROTEIN ARNA"/>
    <property type="match status" value="1"/>
</dbReference>
<organism evidence="2 3">
    <name type="scientific">Frigoriglobus tundricola</name>
    <dbReference type="NCBI Taxonomy" id="2774151"/>
    <lineage>
        <taxon>Bacteria</taxon>
        <taxon>Pseudomonadati</taxon>
        <taxon>Planctomycetota</taxon>
        <taxon>Planctomycetia</taxon>
        <taxon>Gemmatales</taxon>
        <taxon>Gemmataceae</taxon>
        <taxon>Frigoriglobus</taxon>
    </lineage>
</organism>
<dbReference type="Pfam" id="PF07993">
    <property type="entry name" value="NAD_binding_4"/>
    <property type="match status" value="1"/>
</dbReference>
<keyword evidence="3" id="KW-1185">Reference proteome</keyword>
<dbReference type="InterPro" id="IPR036291">
    <property type="entry name" value="NAD(P)-bd_dom_sf"/>
</dbReference>
<gene>
    <name evidence="2" type="ORF">FTUN_5778</name>
</gene>
<accession>A0A6M5YVT1</accession>
<dbReference type="PANTHER" id="PTHR43245:SF51">
    <property type="entry name" value="SHORT CHAIN DEHYDROGENASE_REDUCTASE FAMILY 42E, MEMBER 2"/>
    <property type="match status" value="1"/>
</dbReference>
<sequence>MTADTTLLTGATGLLGRYLLRDLSARGVPLAVLVRGDRQRPAAARLDTLLGCWDREFGRRLPRPHLLEGDLTKPGLGLSREAAAWMAARCRQVVHNGASLTFVGADRTGDPWLTNVTGTANVVAACRAAGVRALHYVSTAYVCGRRTDCVYENEPVAADGFRNDYEASKAAAERLVRAADFPEPVTVLRPAVIVGDYATGFTSTYHGLYLYLQFLWQMARRAPRRPDRSWRLPIRLNLAGGELRNIVPVDWVSAVMADVVSRPELHGRTYHLAPARPLTTQSLEASIAGYFGYEGVTFAGRGALAAGSLTPAEAQFYKYVARYEQYWADEPRFDTRNLQAAVPDRPCPPTDAAFVRRLIDYAIGDDWGRKRAPRPAPVSA</sequence>
<dbReference type="AlphaFoldDB" id="A0A6M5YVT1"/>
<dbReference type="KEGG" id="ftj:FTUN_5778"/>
<reference evidence="3" key="1">
    <citation type="submission" date="2020-05" db="EMBL/GenBank/DDBJ databases">
        <title>Frigoriglobus tundricola gen. nov., sp. nov., a psychrotolerant cellulolytic planctomycete of the family Gemmataceae with two divergent copies of 16S rRNA gene.</title>
        <authorList>
            <person name="Kulichevskaya I.S."/>
            <person name="Ivanova A.A."/>
            <person name="Naumoff D.G."/>
            <person name="Beletsky A.V."/>
            <person name="Rijpstra W.I.C."/>
            <person name="Sinninghe Damste J.S."/>
            <person name="Mardanov A.V."/>
            <person name="Ravin N.V."/>
            <person name="Dedysh S.N."/>
        </authorList>
    </citation>
    <scope>NUCLEOTIDE SEQUENCE [LARGE SCALE GENOMIC DNA]</scope>
    <source>
        <strain evidence="3">PL17</strain>
    </source>
</reference>
<dbReference type="SUPFAM" id="SSF51735">
    <property type="entry name" value="NAD(P)-binding Rossmann-fold domains"/>
    <property type="match status" value="1"/>
</dbReference>
<dbReference type="Proteomes" id="UP000503447">
    <property type="component" value="Chromosome"/>
</dbReference>
<evidence type="ECO:0000313" key="3">
    <source>
        <dbReference type="Proteomes" id="UP000503447"/>
    </source>
</evidence>